<feature type="transmembrane region" description="Helical" evidence="6">
    <location>
        <begin position="297"/>
        <end position="316"/>
    </location>
</feature>
<comment type="subcellular location">
    <subcellularLocation>
        <location evidence="1">Membrane</location>
        <topology evidence="1">Multi-pass membrane protein</topology>
    </subcellularLocation>
</comment>
<evidence type="ECO:0000256" key="2">
    <source>
        <dbReference type="ARBA" id="ARBA00022692"/>
    </source>
</evidence>
<evidence type="ECO:0000313" key="7">
    <source>
        <dbReference type="EMBL" id="CEL77520.1"/>
    </source>
</evidence>
<feature type="transmembrane region" description="Helical" evidence="6">
    <location>
        <begin position="89"/>
        <end position="109"/>
    </location>
</feature>
<feature type="transmembrane region" description="Helical" evidence="6">
    <location>
        <begin position="249"/>
        <end position="268"/>
    </location>
</feature>
<evidence type="ECO:0000256" key="4">
    <source>
        <dbReference type="ARBA" id="ARBA00023136"/>
    </source>
</evidence>
<accession>A0A125YVS5</accession>
<dbReference type="EMBL" id="LN714501">
    <property type="protein sequence ID" value="CEL77520.1"/>
    <property type="molecule type" value="Genomic_DNA"/>
</dbReference>
<accession>A0A0F7VC03</accession>
<feature type="transmembrane region" description="Helical" evidence="6">
    <location>
        <begin position="491"/>
        <end position="510"/>
    </location>
</feature>
<dbReference type="PANTHER" id="PTHR12570:SF9">
    <property type="entry name" value="MAGNESIUM TRANSPORTER NIPA8-RELATED"/>
    <property type="match status" value="1"/>
</dbReference>
<evidence type="ECO:0000256" key="3">
    <source>
        <dbReference type="ARBA" id="ARBA00022989"/>
    </source>
</evidence>
<dbReference type="GO" id="GO:0015095">
    <property type="term" value="F:magnesium ion transmembrane transporter activity"/>
    <property type="evidence" value="ECO:0007669"/>
    <property type="project" value="InterPro"/>
</dbReference>
<dbReference type="PANTHER" id="PTHR12570">
    <property type="match status" value="1"/>
</dbReference>
<dbReference type="VEuPathDB" id="ToxoDB:TGVEG_312622"/>
<protein>
    <submittedName>
        <fullName evidence="8">DUF803 domain-containing protein</fullName>
    </submittedName>
    <submittedName>
        <fullName evidence="7">Magnesium transporter NIPA3 domain-containing</fullName>
    </submittedName>
</protein>
<dbReference type="OMA" id="VNMGSDT"/>
<reference evidence="7" key="4">
    <citation type="journal article" date="2015" name="PLoS ONE">
        <title>Comprehensive Evaluation of Toxoplasma gondii VEG and Neospora caninum LIV Genomes with Tachyzoite Stage Transcriptome and Proteome Defines Novel Transcript Features.</title>
        <authorList>
            <person name="Ramaprasad A."/>
            <person name="Mourier T."/>
            <person name="Naeem R."/>
            <person name="Malas T.B."/>
            <person name="Moussa E."/>
            <person name="Panigrahi A."/>
            <person name="Vermont S.J."/>
            <person name="Otto T.D."/>
            <person name="Wastling J."/>
            <person name="Pain A."/>
        </authorList>
    </citation>
    <scope>NUCLEOTIDE SEQUENCE</scope>
    <source>
        <strain evidence="7">VEG</strain>
    </source>
</reference>
<evidence type="ECO:0000256" key="1">
    <source>
        <dbReference type="ARBA" id="ARBA00004141"/>
    </source>
</evidence>
<feature type="compositionally biased region" description="Basic and acidic residues" evidence="5">
    <location>
        <begin position="659"/>
        <end position="670"/>
    </location>
</feature>
<dbReference type="Proteomes" id="UP000002226">
    <property type="component" value="Unassembled WGS sequence"/>
</dbReference>
<keyword evidence="4 6" id="KW-0472">Membrane</keyword>
<dbReference type="EMBL" id="AAYL02000042">
    <property type="protein sequence ID" value="ESS35017.1"/>
    <property type="molecule type" value="Genomic_DNA"/>
</dbReference>
<feature type="compositionally biased region" description="Basic and acidic residues" evidence="5">
    <location>
        <begin position="705"/>
        <end position="716"/>
    </location>
</feature>
<keyword evidence="2 6" id="KW-0812">Transmembrane</keyword>
<feature type="transmembrane region" description="Helical" evidence="6">
    <location>
        <begin position="193"/>
        <end position="215"/>
    </location>
</feature>
<organism evidence="8 9">
    <name type="scientific">Toxoplasma gondii (strain ATCC 50861 / VEG)</name>
    <dbReference type="NCBI Taxonomy" id="432359"/>
    <lineage>
        <taxon>Eukaryota</taxon>
        <taxon>Sar</taxon>
        <taxon>Alveolata</taxon>
        <taxon>Apicomplexa</taxon>
        <taxon>Conoidasida</taxon>
        <taxon>Coccidia</taxon>
        <taxon>Eucoccidiorida</taxon>
        <taxon>Eimeriorina</taxon>
        <taxon>Sarcocystidae</taxon>
        <taxon>Toxoplasma</taxon>
    </lineage>
</organism>
<sequence length="814" mass="86818">MNPPRLPPAGRAAVMPRRFSQEPPTDAASAPTVCASKLRLSPPGKSASSASDPTTKMQVRRSSSRLLQLVTAEPPVARTLITSRLCSRVYVHLGLSTLLSGAAACVLLGSPELTSALAPAGLADASQVRRLSSQLPHAIEEFLNVSGGMSLFIGILLTLVGSVLMAGGSTMMKVGIHLESERAKNTSILMCEPMWLGGFGAYTLGALMHVVALAFAPASVLAPMNSIGLIANAITAATVLKEPFGFQEFLFTGGTALGVTLCACATLLPHDEFVNMGSDAAMFSEKDVGLYSWRDPWYLAYLACCVVPGFGTLIYVNSEESAQLEEQERYMMASPRTNLKRIELARLSASQASSGAGGVEGNVGSLGLNNSEYSAQTAQKSKIFRNIQGGNDDSRCALLDDEDSTQQQALGRKTVVYSRCIGLCYGFLAGLTGAQCVLELKELAACFHAGMDDPTIWHHPQPYLVVVFLVASVWTQIHFLNLGLARGEATLVVPTYYVSWTFFGTLGGFAKFHEIQGFSVGAIILFGLGFGLTILCIAILAVQEMTVLRRYVDERVPDLPEAELDLPTQELQEQQLAKQVTLAMGLFPFSMLGRTVGRKRFRPLYQRFRRTRSTASDTALNDSYGELTLSSAGVVAAYTLPHNLHFNRGGSESLAGESRGSRREVPEVARAESLGSSPFSRHLSAAGRQTETHSSKFSSSALGESSDKAESDDRRVQRVGHSDSQGQWPGASRPPFPGSGAGSSTRAPESSRAPGRIGWDAKPQPTVEFRVPPVTRVAGGVHGSLASPDASPTATRYSALPQHAQTSGKASHGL</sequence>
<feature type="region of interest" description="Disordered" evidence="5">
    <location>
        <begin position="646"/>
        <end position="814"/>
    </location>
</feature>
<proteinExistence type="predicted"/>
<reference evidence="9" key="2">
    <citation type="submission" date="2008-03" db="EMBL/GenBank/DDBJ databases">
        <title>Annotation of Toxoplasma gondii VEG.</title>
        <authorList>
            <person name="Lorenzi H."/>
            <person name="Inman J."/>
            <person name="Amedeo P."/>
            <person name="Brunk B."/>
            <person name="Roos D."/>
            <person name="Caler E."/>
        </authorList>
    </citation>
    <scope>NUCLEOTIDE SEQUENCE [LARGE SCALE GENOMIC DNA]</scope>
    <source>
        <strain evidence="9">ATCC 50861 / VEG</strain>
    </source>
</reference>
<evidence type="ECO:0000313" key="9">
    <source>
        <dbReference type="Proteomes" id="UP000002226"/>
    </source>
</evidence>
<dbReference type="AlphaFoldDB" id="A0A125YVS5"/>
<reference evidence="8" key="3">
    <citation type="submission" date="2013-08" db="EMBL/GenBank/DDBJ databases">
        <authorList>
            <person name="Sibley D."/>
            <person name="Venepally P."/>
            <person name="Karamycheva S."/>
            <person name="Hadjithomas M."/>
            <person name="Khan A."/>
            <person name="Brunk B."/>
            <person name="Roos D."/>
            <person name="Caler E."/>
            <person name="Lorenzi H."/>
        </authorList>
    </citation>
    <scope>NUCLEOTIDE SEQUENCE</scope>
    <source>
        <strain evidence="8">VEG</strain>
    </source>
</reference>
<dbReference type="GO" id="GO:0016020">
    <property type="term" value="C:membrane"/>
    <property type="evidence" value="ECO:0007669"/>
    <property type="project" value="UniProtKB-SubCell"/>
</dbReference>
<gene>
    <name evidence="7" type="ORF">BN1205_096730</name>
    <name evidence="8" type="ORF">TGVEG_312622</name>
</gene>
<evidence type="ECO:0000256" key="5">
    <source>
        <dbReference type="SAM" id="MobiDB-lite"/>
    </source>
</evidence>
<dbReference type="PaxDb" id="5811-TGME49_112620"/>
<keyword evidence="9" id="KW-1185">Reference proteome</keyword>
<feature type="transmembrane region" description="Helical" evidence="6">
    <location>
        <begin position="151"/>
        <end position="172"/>
    </location>
</feature>
<dbReference type="OrthoDB" id="329738at2759"/>
<feature type="transmembrane region" description="Helical" evidence="6">
    <location>
        <begin position="221"/>
        <end position="240"/>
    </location>
</feature>
<dbReference type="InterPro" id="IPR008521">
    <property type="entry name" value="Mg_trans_NIPA"/>
</dbReference>
<feature type="region of interest" description="Disordered" evidence="5">
    <location>
        <begin position="1"/>
        <end position="63"/>
    </location>
</feature>
<feature type="transmembrane region" description="Helical" evidence="6">
    <location>
        <begin position="463"/>
        <end position="485"/>
    </location>
</feature>
<evidence type="ECO:0000313" key="8">
    <source>
        <dbReference type="EMBL" id="ESS35017.1"/>
    </source>
</evidence>
<dbReference type="Pfam" id="PF05653">
    <property type="entry name" value="Mg_trans_NIPA"/>
    <property type="match status" value="2"/>
</dbReference>
<evidence type="ECO:0000256" key="6">
    <source>
        <dbReference type="SAM" id="Phobius"/>
    </source>
</evidence>
<reference evidence="8" key="1">
    <citation type="submission" date="2007-03" db="EMBL/GenBank/DDBJ databases">
        <authorList>
            <person name="Paulsen I."/>
        </authorList>
    </citation>
    <scope>NUCLEOTIDE SEQUENCE</scope>
    <source>
        <strain evidence="8">VEG</strain>
    </source>
</reference>
<feature type="transmembrane region" description="Helical" evidence="6">
    <location>
        <begin position="522"/>
        <end position="542"/>
    </location>
</feature>
<keyword evidence="3 6" id="KW-1133">Transmembrane helix</keyword>
<feature type="compositionally biased region" description="Polar residues" evidence="5">
    <location>
        <begin position="803"/>
        <end position="814"/>
    </location>
</feature>
<dbReference type="eggNOG" id="KOG2922">
    <property type="taxonomic scope" value="Eukaryota"/>
</dbReference>
<feature type="compositionally biased region" description="Polar residues" evidence="5">
    <location>
        <begin position="46"/>
        <end position="57"/>
    </location>
</feature>
<name>A0A125YVS5_TOXGV</name>